<dbReference type="InterPro" id="IPR036388">
    <property type="entry name" value="WH-like_DNA-bd_sf"/>
</dbReference>
<evidence type="ECO:0000256" key="6">
    <source>
        <dbReference type="RuleBase" id="RU000716"/>
    </source>
</evidence>
<keyword evidence="3 6" id="KW-0731">Sigma factor</keyword>
<evidence type="ECO:0000256" key="2">
    <source>
        <dbReference type="ARBA" id="ARBA00023015"/>
    </source>
</evidence>
<dbReference type="PANTHER" id="PTHR43133">
    <property type="entry name" value="RNA POLYMERASE ECF-TYPE SIGMA FACTO"/>
    <property type="match status" value="1"/>
</dbReference>
<dbReference type="InterPro" id="IPR013324">
    <property type="entry name" value="RNA_pol_sigma_r3/r4-like"/>
</dbReference>
<evidence type="ECO:0000313" key="9">
    <source>
        <dbReference type="EMBL" id="GAE27592.1"/>
    </source>
</evidence>
<dbReference type="NCBIfam" id="TIGR02937">
    <property type="entry name" value="sigma70-ECF"/>
    <property type="match status" value="1"/>
</dbReference>
<dbReference type="Proteomes" id="UP000018890">
    <property type="component" value="Unassembled WGS sequence"/>
</dbReference>
<dbReference type="InterPro" id="IPR000838">
    <property type="entry name" value="RNA_pol_sigma70_ECF_CS"/>
</dbReference>
<keyword evidence="10" id="KW-1185">Reference proteome</keyword>
<organism evidence="9 10">
    <name type="scientific">Halalkalibacter wakoensis JCM 9140</name>
    <dbReference type="NCBI Taxonomy" id="1236970"/>
    <lineage>
        <taxon>Bacteria</taxon>
        <taxon>Bacillati</taxon>
        <taxon>Bacillota</taxon>
        <taxon>Bacilli</taxon>
        <taxon>Bacillales</taxon>
        <taxon>Bacillaceae</taxon>
        <taxon>Halalkalibacter</taxon>
    </lineage>
</organism>
<protein>
    <recommendedName>
        <fullName evidence="6">RNA polymerase sigma factor</fullName>
    </recommendedName>
</protein>
<feature type="domain" description="RNA polymerase sigma-70 region 2" evidence="7">
    <location>
        <begin position="14"/>
        <end position="81"/>
    </location>
</feature>
<reference evidence="9" key="1">
    <citation type="journal article" date="2014" name="Genome Announc.">
        <title>Draft Genome Sequences of Three Alkaliphilic Bacillus Strains, Bacillus wakoensis JCM 9140T, Bacillus akibai JCM 9157T, and Bacillus hemicellulosilyticus JCM 9152T.</title>
        <authorList>
            <person name="Yuki M."/>
            <person name="Oshima K."/>
            <person name="Suda W."/>
            <person name="Oshida Y."/>
            <person name="Kitamura K."/>
            <person name="Iida T."/>
            <person name="Hattori M."/>
            <person name="Ohkuma M."/>
        </authorList>
    </citation>
    <scope>NUCLEOTIDE SEQUENCE [LARGE SCALE GENOMIC DNA]</scope>
    <source>
        <strain evidence="9">JCM 9140</strain>
    </source>
</reference>
<dbReference type="GO" id="GO:0016987">
    <property type="term" value="F:sigma factor activity"/>
    <property type="evidence" value="ECO:0007669"/>
    <property type="project" value="UniProtKB-KW"/>
</dbReference>
<dbReference type="InterPro" id="IPR013325">
    <property type="entry name" value="RNA_pol_sigma_r2"/>
</dbReference>
<comment type="caution">
    <text evidence="9">The sequence shown here is derived from an EMBL/GenBank/DDBJ whole genome shotgun (WGS) entry which is preliminary data.</text>
</comment>
<dbReference type="InterPro" id="IPR039425">
    <property type="entry name" value="RNA_pol_sigma-70-like"/>
</dbReference>
<keyword evidence="5 6" id="KW-0804">Transcription</keyword>
<sequence>MRGETNKEEEIREIYQLHYKDVYRFIVSFTKTQDEAEDLTQEVFIRSFKSFSNFKRKSNVKTWLFSIARNVAIDYSRKAKRKLIFNEVLLKMLPSKQKSTEDVIEIKEQVGDIFSTVKGLKSEYRMVILLRAVNDFSIKETADIMGWSESKVKVTYHRALKQLKNPS</sequence>
<dbReference type="Gene3D" id="1.10.1740.10">
    <property type="match status" value="1"/>
</dbReference>
<dbReference type="InterPro" id="IPR013249">
    <property type="entry name" value="RNA_pol_sigma70_r4_t2"/>
</dbReference>
<dbReference type="PROSITE" id="PS01063">
    <property type="entry name" value="SIGMA70_ECF"/>
    <property type="match status" value="1"/>
</dbReference>
<dbReference type="InterPro" id="IPR014284">
    <property type="entry name" value="RNA_pol_sigma-70_dom"/>
</dbReference>
<evidence type="ECO:0000259" key="7">
    <source>
        <dbReference type="Pfam" id="PF04542"/>
    </source>
</evidence>
<dbReference type="Pfam" id="PF08281">
    <property type="entry name" value="Sigma70_r4_2"/>
    <property type="match status" value="1"/>
</dbReference>
<evidence type="ECO:0000256" key="5">
    <source>
        <dbReference type="ARBA" id="ARBA00023163"/>
    </source>
</evidence>
<accession>W4Q6G9</accession>
<dbReference type="EMBL" id="BAUT01000056">
    <property type="protein sequence ID" value="GAE27592.1"/>
    <property type="molecule type" value="Genomic_DNA"/>
</dbReference>
<evidence type="ECO:0000256" key="3">
    <source>
        <dbReference type="ARBA" id="ARBA00023082"/>
    </source>
</evidence>
<dbReference type="CDD" id="cd06171">
    <property type="entry name" value="Sigma70_r4"/>
    <property type="match status" value="1"/>
</dbReference>
<proteinExistence type="inferred from homology"/>
<evidence type="ECO:0000313" key="10">
    <source>
        <dbReference type="Proteomes" id="UP000018890"/>
    </source>
</evidence>
<evidence type="ECO:0000256" key="4">
    <source>
        <dbReference type="ARBA" id="ARBA00023125"/>
    </source>
</evidence>
<keyword evidence="4 6" id="KW-0238">DNA-binding</keyword>
<dbReference type="AlphaFoldDB" id="W4Q6G9"/>
<dbReference type="GO" id="GO:0006352">
    <property type="term" value="P:DNA-templated transcription initiation"/>
    <property type="evidence" value="ECO:0007669"/>
    <property type="project" value="InterPro"/>
</dbReference>
<gene>
    <name evidence="9" type="ORF">JCM9140_3745</name>
</gene>
<dbReference type="GO" id="GO:0006950">
    <property type="term" value="P:response to stress"/>
    <property type="evidence" value="ECO:0007669"/>
    <property type="project" value="UniProtKB-ARBA"/>
</dbReference>
<dbReference type="STRING" id="1236970.JCM9140_3745"/>
<dbReference type="SUPFAM" id="SSF88946">
    <property type="entry name" value="Sigma2 domain of RNA polymerase sigma factors"/>
    <property type="match status" value="1"/>
</dbReference>
<dbReference type="PANTHER" id="PTHR43133:SF60">
    <property type="entry name" value="RNA POLYMERASE SIGMA FACTOR SIGV"/>
    <property type="match status" value="1"/>
</dbReference>
<dbReference type="RefSeq" id="WP_052002336.1">
    <property type="nucleotide sequence ID" value="NZ_BAUT01000056.1"/>
</dbReference>
<comment type="similarity">
    <text evidence="1 6">Belongs to the sigma-70 factor family. ECF subfamily.</text>
</comment>
<name>W4Q6G9_9BACI</name>
<keyword evidence="2 6" id="KW-0805">Transcription regulation</keyword>
<dbReference type="Pfam" id="PF04542">
    <property type="entry name" value="Sigma70_r2"/>
    <property type="match status" value="1"/>
</dbReference>
<dbReference type="InterPro" id="IPR007627">
    <property type="entry name" value="RNA_pol_sigma70_r2"/>
</dbReference>
<dbReference type="GO" id="GO:0003677">
    <property type="term" value="F:DNA binding"/>
    <property type="evidence" value="ECO:0007669"/>
    <property type="project" value="UniProtKB-KW"/>
</dbReference>
<dbReference type="SUPFAM" id="SSF88659">
    <property type="entry name" value="Sigma3 and sigma4 domains of RNA polymerase sigma factors"/>
    <property type="match status" value="1"/>
</dbReference>
<dbReference type="Gene3D" id="1.10.10.10">
    <property type="entry name" value="Winged helix-like DNA-binding domain superfamily/Winged helix DNA-binding domain"/>
    <property type="match status" value="1"/>
</dbReference>
<dbReference type="OrthoDB" id="2470848at2"/>
<evidence type="ECO:0000259" key="8">
    <source>
        <dbReference type="Pfam" id="PF08281"/>
    </source>
</evidence>
<evidence type="ECO:0000256" key="1">
    <source>
        <dbReference type="ARBA" id="ARBA00010641"/>
    </source>
</evidence>
<feature type="domain" description="RNA polymerase sigma factor 70 region 4 type 2" evidence="8">
    <location>
        <begin position="118"/>
        <end position="163"/>
    </location>
</feature>